<protein>
    <submittedName>
        <fullName evidence="3">Uncharacterized protein</fullName>
    </submittedName>
</protein>
<evidence type="ECO:0000256" key="2">
    <source>
        <dbReference type="SAM" id="Phobius"/>
    </source>
</evidence>
<evidence type="ECO:0000313" key="3">
    <source>
        <dbReference type="EMBL" id="MCA9381367.1"/>
    </source>
</evidence>
<evidence type="ECO:0000313" key="4">
    <source>
        <dbReference type="Proteomes" id="UP000775877"/>
    </source>
</evidence>
<dbReference type="Proteomes" id="UP000775877">
    <property type="component" value="Unassembled WGS sequence"/>
</dbReference>
<keyword evidence="2" id="KW-0472">Membrane</keyword>
<proteinExistence type="predicted"/>
<reference evidence="3" key="2">
    <citation type="journal article" date="2021" name="Microbiome">
        <title>Successional dynamics and alternative stable states in a saline activated sludge microbial community over 9 years.</title>
        <authorList>
            <person name="Wang Y."/>
            <person name="Ye J."/>
            <person name="Ju F."/>
            <person name="Liu L."/>
            <person name="Boyd J.A."/>
            <person name="Deng Y."/>
            <person name="Parks D.H."/>
            <person name="Jiang X."/>
            <person name="Yin X."/>
            <person name="Woodcroft B.J."/>
            <person name="Tyson G.W."/>
            <person name="Hugenholtz P."/>
            <person name="Polz M.F."/>
            <person name="Zhang T."/>
        </authorList>
    </citation>
    <scope>NUCLEOTIDE SEQUENCE</scope>
    <source>
        <strain evidence="3">HKST-UBA13</strain>
    </source>
</reference>
<organism evidence="3 4">
    <name type="scientific">Candidatus Dojkabacteria bacterium</name>
    <dbReference type="NCBI Taxonomy" id="2099670"/>
    <lineage>
        <taxon>Bacteria</taxon>
        <taxon>Candidatus Dojkabacteria</taxon>
    </lineage>
</organism>
<dbReference type="EMBL" id="JAGQLJ010000088">
    <property type="protein sequence ID" value="MCA9381367.1"/>
    <property type="molecule type" value="Genomic_DNA"/>
</dbReference>
<evidence type="ECO:0000256" key="1">
    <source>
        <dbReference type="SAM" id="MobiDB-lite"/>
    </source>
</evidence>
<feature type="compositionally biased region" description="Basic and acidic residues" evidence="1">
    <location>
        <begin position="111"/>
        <end position="127"/>
    </location>
</feature>
<gene>
    <name evidence="3" type="ORF">KC678_03820</name>
</gene>
<name>A0A955L1U8_9BACT</name>
<keyword evidence="2" id="KW-1133">Transmembrane helix</keyword>
<sequence length="216" mass="23802">MERLVFTAIVTGEASQEFEKTFSNGSKGKFVNQNCKITNGKLEGLIVSAIRITKDENGNIKEVVPSGNEVQLFLTREPSKEDPSKMNNFFEINTGYSTIPQNTNISKQALPKKDTVKNPKDAEEKEANLDSKEVLGKAIYDIIEDKNMSLLDKILALAGILAVTLIVLLVILSVFKLIFGENSISTFLSNAFTEGLKILFFVSIGPIILKIINSID</sequence>
<reference evidence="3" key="1">
    <citation type="submission" date="2020-04" db="EMBL/GenBank/DDBJ databases">
        <authorList>
            <person name="Zhang T."/>
        </authorList>
    </citation>
    <scope>NUCLEOTIDE SEQUENCE</scope>
    <source>
        <strain evidence="3">HKST-UBA13</strain>
    </source>
</reference>
<comment type="caution">
    <text evidence="3">The sequence shown here is derived from an EMBL/GenBank/DDBJ whole genome shotgun (WGS) entry which is preliminary data.</text>
</comment>
<feature type="region of interest" description="Disordered" evidence="1">
    <location>
        <begin position="108"/>
        <end position="127"/>
    </location>
</feature>
<keyword evidence="2" id="KW-0812">Transmembrane</keyword>
<feature type="transmembrane region" description="Helical" evidence="2">
    <location>
        <begin position="195"/>
        <end position="212"/>
    </location>
</feature>
<accession>A0A955L1U8</accession>
<dbReference type="AlphaFoldDB" id="A0A955L1U8"/>
<feature type="transmembrane region" description="Helical" evidence="2">
    <location>
        <begin position="154"/>
        <end position="175"/>
    </location>
</feature>